<comment type="caution">
    <text evidence="1">The sequence shown here is derived from an EMBL/GenBank/DDBJ whole genome shotgun (WGS) entry which is preliminary data.</text>
</comment>
<dbReference type="Pfam" id="PF20927">
    <property type="entry name" value="Htt_C-HEAT"/>
    <property type="match status" value="1"/>
</dbReference>
<gene>
    <name evidence="1" type="ORF">AAG570_009742</name>
</gene>
<protein>
    <submittedName>
        <fullName evidence="1">Uncharacterized protein</fullName>
    </submittedName>
</protein>
<dbReference type="PANTHER" id="PTHR10170">
    <property type="entry name" value="HUNTINGTON DISEASE PROTEIN"/>
    <property type="match status" value="1"/>
</dbReference>
<dbReference type="EMBL" id="JBFDAA010000004">
    <property type="protein sequence ID" value="KAL1138047.1"/>
    <property type="molecule type" value="Genomic_DNA"/>
</dbReference>
<evidence type="ECO:0000313" key="1">
    <source>
        <dbReference type="EMBL" id="KAL1138047.1"/>
    </source>
</evidence>
<sequence length="458" mass="52136">MIGWTGRLQFEETWVCLLSALSPNPDLDSSDQEEISAIMQVKYPLVLDIPNSIAVDGITWLVLSTLALNVSSTNTSDLFHVPRQDNSSLYKLSYWKKLEAMNESLCWRLKKISSDERIELIRIDKRPNIERGNNNSGFRYSLGQLSVAYLQAQVTPFEERESSMNAKCAEREKCLSDSGIDIRSCTQFLLDLFSQWTLPNSGISLNLQLSMVRSVLSLSDMFTEQAHFTWMLNTFIDLSKNHPQHDEVLHQYLVIGVCKATAVLKNFEGESAEKVTKVLENSLKNQFPPMRLAGIHGLLYLLQSVRTIKKSWVNVDSTQKFGIQDFRQKVLQITLDYILKYCTGDTDETSENVLLEVALVMYLLEYFYYEVPNTQAIMKFITQLVKRPVNNKCYQATMQGLEKLILSGGNDLSEQITRLALDRFSQSDPCITLPALQLLISCIYSGIFLCKFLCSTLN</sequence>
<dbReference type="PANTHER" id="PTHR10170:SF10">
    <property type="entry name" value="HUNTINGTIN"/>
    <property type="match status" value="1"/>
</dbReference>
<organism evidence="1 2">
    <name type="scientific">Ranatra chinensis</name>
    <dbReference type="NCBI Taxonomy" id="642074"/>
    <lineage>
        <taxon>Eukaryota</taxon>
        <taxon>Metazoa</taxon>
        <taxon>Ecdysozoa</taxon>
        <taxon>Arthropoda</taxon>
        <taxon>Hexapoda</taxon>
        <taxon>Insecta</taxon>
        <taxon>Pterygota</taxon>
        <taxon>Neoptera</taxon>
        <taxon>Paraneoptera</taxon>
        <taxon>Hemiptera</taxon>
        <taxon>Heteroptera</taxon>
        <taxon>Panheteroptera</taxon>
        <taxon>Nepomorpha</taxon>
        <taxon>Nepidae</taxon>
        <taxon>Ranatrinae</taxon>
        <taxon>Ranatra</taxon>
    </lineage>
</organism>
<evidence type="ECO:0000313" key="2">
    <source>
        <dbReference type="Proteomes" id="UP001558652"/>
    </source>
</evidence>
<proteinExistence type="predicted"/>
<accession>A0ABD0YQ37</accession>
<reference evidence="1 2" key="1">
    <citation type="submission" date="2024-07" db="EMBL/GenBank/DDBJ databases">
        <title>Chromosome-level genome assembly of the water stick insect Ranatra chinensis (Heteroptera: Nepidae).</title>
        <authorList>
            <person name="Liu X."/>
        </authorList>
    </citation>
    <scope>NUCLEOTIDE SEQUENCE [LARGE SCALE GENOMIC DNA]</scope>
    <source>
        <strain evidence="1">Cailab_2021Rc</strain>
        <tissue evidence="1">Muscle</tissue>
    </source>
</reference>
<keyword evidence="2" id="KW-1185">Reference proteome</keyword>
<dbReference type="InterPro" id="IPR028426">
    <property type="entry name" value="Huntingtin_fam"/>
</dbReference>
<dbReference type="AlphaFoldDB" id="A0ABD0YQ37"/>
<name>A0ABD0YQ37_9HEMI</name>
<dbReference type="InterPro" id="IPR048413">
    <property type="entry name" value="Htt_C-HEAT_rpt"/>
</dbReference>
<dbReference type="Proteomes" id="UP001558652">
    <property type="component" value="Unassembled WGS sequence"/>
</dbReference>
<dbReference type="SUPFAM" id="SSF48371">
    <property type="entry name" value="ARM repeat"/>
    <property type="match status" value="1"/>
</dbReference>
<dbReference type="InterPro" id="IPR016024">
    <property type="entry name" value="ARM-type_fold"/>
</dbReference>